<dbReference type="EMBL" id="JAGDYP010000003">
    <property type="protein sequence ID" value="MBO1883899.1"/>
    <property type="molecule type" value="Genomic_DNA"/>
</dbReference>
<evidence type="ECO:0000256" key="2">
    <source>
        <dbReference type="ARBA" id="ARBA00022777"/>
    </source>
</evidence>
<feature type="binding site" evidence="6">
    <location>
        <begin position="189"/>
        <end position="194"/>
    </location>
    <ligand>
        <name>NAD(+)</name>
        <dbReference type="ChEBI" id="CHEBI:57540"/>
    </ligand>
</feature>
<evidence type="ECO:0000256" key="5">
    <source>
        <dbReference type="ARBA" id="ARBA00047925"/>
    </source>
</evidence>
<organism evidence="7 8">
    <name type="scientific">Capnocytophaga bilenii</name>
    <dbReference type="NCBI Taxonomy" id="2819369"/>
    <lineage>
        <taxon>Bacteria</taxon>
        <taxon>Pseudomonadati</taxon>
        <taxon>Bacteroidota</taxon>
        <taxon>Flavobacteriia</taxon>
        <taxon>Flavobacteriales</taxon>
        <taxon>Flavobacteriaceae</taxon>
        <taxon>Capnocytophaga</taxon>
    </lineage>
</organism>
<gene>
    <name evidence="6" type="primary">nadK</name>
    <name evidence="7" type="ORF">J4N46_05605</name>
</gene>
<comment type="cofactor">
    <cofactor evidence="6">
        <name>a divalent metal cation</name>
        <dbReference type="ChEBI" id="CHEBI:60240"/>
    </cofactor>
</comment>
<evidence type="ECO:0000256" key="3">
    <source>
        <dbReference type="ARBA" id="ARBA00022857"/>
    </source>
</evidence>
<keyword evidence="4 6" id="KW-0520">NAD</keyword>
<protein>
    <recommendedName>
        <fullName evidence="6">NAD kinase</fullName>
        <ecNumber evidence="6">2.7.1.23</ecNumber>
    </recommendedName>
    <alternativeName>
        <fullName evidence="6">ATP-dependent NAD kinase</fullName>
    </alternativeName>
</protein>
<feature type="binding site" evidence="6">
    <location>
        <begin position="73"/>
        <end position="74"/>
    </location>
    <ligand>
        <name>NAD(+)</name>
        <dbReference type="ChEBI" id="CHEBI:57540"/>
    </ligand>
</feature>
<accession>A0ABS3PX68</accession>
<keyword evidence="6" id="KW-0963">Cytoplasm</keyword>
<name>A0ABS3PX68_9FLAO</name>
<dbReference type="InterPro" id="IPR017437">
    <property type="entry name" value="ATP-NAD_kinase_PpnK-typ_C"/>
</dbReference>
<dbReference type="Gene3D" id="3.40.50.10330">
    <property type="entry name" value="Probable inorganic polyphosphate/atp-NAD kinase, domain 1"/>
    <property type="match status" value="1"/>
</dbReference>
<comment type="caution">
    <text evidence="7">The sequence shown here is derived from an EMBL/GenBank/DDBJ whole genome shotgun (WGS) entry which is preliminary data.</text>
</comment>
<evidence type="ECO:0000256" key="6">
    <source>
        <dbReference type="HAMAP-Rule" id="MF_00361"/>
    </source>
</evidence>
<keyword evidence="6" id="KW-0067">ATP-binding</keyword>
<dbReference type="Gene3D" id="2.60.200.30">
    <property type="entry name" value="Probable inorganic polyphosphate/atp-NAD kinase, domain 2"/>
    <property type="match status" value="1"/>
</dbReference>
<dbReference type="Proteomes" id="UP000681610">
    <property type="component" value="Unassembled WGS sequence"/>
</dbReference>
<feature type="binding site" evidence="6">
    <location>
        <position position="178"/>
    </location>
    <ligand>
        <name>NAD(+)</name>
        <dbReference type="ChEBI" id="CHEBI:57540"/>
    </ligand>
</feature>
<keyword evidence="1 6" id="KW-0808">Transferase</keyword>
<comment type="function">
    <text evidence="6">Involved in the regulation of the intracellular balance of NAD and NADP, and is a key enzyme in the biosynthesis of NADP. Catalyzes specifically the phosphorylation on 2'-hydroxyl of the adenosine moiety of NAD to yield NADP.</text>
</comment>
<feature type="binding site" evidence="6">
    <location>
        <position position="248"/>
    </location>
    <ligand>
        <name>NAD(+)</name>
        <dbReference type="ChEBI" id="CHEBI:57540"/>
    </ligand>
</feature>
<feature type="active site" description="Proton acceptor" evidence="6">
    <location>
        <position position="73"/>
    </location>
</feature>
<dbReference type="PANTHER" id="PTHR20275:SF0">
    <property type="entry name" value="NAD KINASE"/>
    <property type="match status" value="1"/>
</dbReference>
<keyword evidence="6" id="KW-0547">Nucleotide-binding</keyword>
<dbReference type="RefSeq" id="WP_208058478.1">
    <property type="nucleotide sequence ID" value="NZ_JAGDYP010000003.1"/>
</dbReference>
<evidence type="ECO:0000313" key="8">
    <source>
        <dbReference type="Proteomes" id="UP000681610"/>
    </source>
</evidence>
<proteinExistence type="inferred from homology"/>
<keyword evidence="3 6" id="KW-0521">NADP</keyword>
<dbReference type="SUPFAM" id="SSF111331">
    <property type="entry name" value="NAD kinase/diacylglycerol kinase-like"/>
    <property type="match status" value="1"/>
</dbReference>
<comment type="caution">
    <text evidence="6">Lacks conserved residue(s) required for the propagation of feature annotation.</text>
</comment>
<dbReference type="InterPro" id="IPR016064">
    <property type="entry name" value="NAD/diacylglycerol_kinase_sf"/>
</dbReference>
<dbReference type="Pfam" id="PF20143">
    <property type="entry name" value="NAD_kinase_C"/>
    <property type="match status" value="1"/>
</dbReference>
<dbReference type="PANTHER" id="PTHR20275">
    <property type="entry name" value="NAD KINASE"/>
    <property type="match status" value="1"/>
</dbReference>
<dbReference type="InterPro" id="IPR017438">
    <property type="entry name" value="ATP-NAD_kinase_N"/>
</dbReference>
<feature type="binding site" evidence="6">
    <location>
        <position position="213"/>
    </location>
    <ligand>
        <name>NAD(+)</name>
        <dbReference type="ChEBI" id="CHEBI:57540"/>
    </ligand>
</feature>
<evidence type="ECO:0000256" key="1">
    <source>
        <dbReference type="ARBA" id="ARBA00022679"/>
    </source>
</evidence>
<keyword evidence="2 6" id="KW-0418">Kinase</keyword>
<dbReference type="EC" id="2.7.1.23" evidence="6"/>
<dbReference type="HAMAP" id="MF_00361">
    <property type="entry name" value="NAD_kinase"/>
    <property type="match status" value="1"/>
</dbReference>
<feature type="binding site" evidence="6">
    <location>
        <begin position="148"/>
        <end position="149"/>
    </location>
    <ligand>
        <name>NAD(+)</name>
        <dbReference type="ChEBI" id="CHEBI:57540"/>
    </ligand>
</feature>
<dbReference type="NCBIfam" id="NF002521">
    <property type="entry name" value="PRK01911.1"/>
    <property type="match status" value="1"/>
</dbReference>
<comment type="similarity">
    <text evidence="6">Belongs to the NAD kinase family.</text>
</comment>
<evidence type="ECO:0000256" key="4">
    <source>
        <dbReference type="ARBA" id="ARBA00023027"/>
    </source>
</evidence>
<reference evidence="7 8" key="1">
    <citation type="submission" date="2021-03" db="EMBL/GenBank/DDBJ databases">
        <title>Isolation and description of Capnocytophaga bilenii sp. nov., a novel Capnocytophaga species, isolated from a gingivitis subject.</title>
        <authorList>
            <person name="Antezack A."/>
            <person name="Monnet-Corti V."/>
            <person name="La Scola B."/>
        </authorList>
    </citation>
    <scope>NUCLEOTIDE SEQUENCE [LARGE SCALE GENOMIC DNA]</scope>
    <source>
        <strain evidence="7 8">Marseille-Q4570</strain>
    </source>
</reference>
<dbReference type="Pfam" id="PF01513">
    <property type="entry name" value="NAD_kinase"/>
    <property type="match status" value="1"/>
</dbReference>
<evidence type="ECO:0000313" key="7">
    <source>
        <dbReference type="EMBL" id="MBO1883899.1"/>
    </source>
</evidence>
<keyword evidence="8" id="KW-1185">Reference proteome</keyword>
<dbReference type="GO" id="GO:0003951">
    <property type="term" value="F:NAD+ kinase activity"/>
    <property type="evidence" value="ECO:0007669"/>
    <property type="project" value="UniProtKB-EC"/>
</dbReference>
<feature type="binding site" evidence="6">
    <location>
        <position position="78"/>
    </location>
    <ligand>
        <name>NAD(+)</name>
        <dbReference type="ChEBI" id="CHEBI:57540"/>
    </ligand>
</feature>
<sequence>MKIAIYIRQYSAENEGILDTLLGLLDDGDRVCVENEILNELRTHSDRFEGLCGFGGFEDLDDSFDVMLTIGGDGTLLKSIGYIRDLEIPVLGINSGRLGFLATAHKDNLQTVVQQLRERSYEIVERSVIEAVFSDDLTPVAEVNFAMNEITVTRKNTASMITIDTELDGDYLCSYWADGLMIATPTGSTGYSLSCGGPVILPTAKNFVLTPIAPHNLSARPLIIPEDTEVRLSISGRAKKYLLSLDSQILSLPNKRGVIIRRAPFVVRMIRLGGDSFVKTLRSKLLWGEDRRNKV</sequence>
<comment type="subcellular location">
    <subcellularLocation>
        <location evidence="6">Cytoplasm</location>
    </subcellularLocation>
</comment>
<comment type="catalytic activity">
    <reaction evidence="5 6">
        <text>NAD(+) + ATP = ADP + NADP(+) + H(+)</text>
        <dbReference type="Rhea" id="RHEA:18629"/>
        <dbReference type="ChEBI" id="CHEBI:15378"/>
        <dbReference type="ChEBI" id="CHEBI:30616"/>
        <dbReference type="ChEBI" id="CHEBI:57540"/>
        <dbReference type="ChEBI" id="CHEBI:58349"/>
        <dbReference type="ChEBI" id="CHEBI:456216"/>
        <dbReference type="EC" id="2.7.1.23"/>
    </reaction>
</comment>
<dbReference type="InterPro" id="IPR002504">
    <property type="entry name" value="NADK"/>
</dbReference>